<protein>
    <recommendedName>
        <fullName evidence="9">Transport permease protein</fullName>
    </recommendedName>
</protein>
<evidence type="ECO:0000256" key="4">
    <source>
        <dbReference type="ARBA" id="ARBA00022475"/>
    </source>
</evidence>
<feature type="transmembrane region" description="Helical" evidence="9">
    <location>
        <begin position="137"/>
        <end position="166"/>
    </location>
</feature>
<evidence type="ECO:0000256" key="3">
    <source>
        <dbReference type="ARBA" id="ARBA00022448"/>
    </source>
</evidence>
<sequence length="259" mass="28946">MAISLLTHRELIENLVMRDIKARYKQSTLGIAWAIVTPLTTALIYTVVSKYFLKVDTGLVAFPVFAYYGLLFWTLFSGGLSGATDSLVGHLSLITKVYFPREVIPFAAVLGKLTDFFFGLLGLVPLLLIFPTSVSPAILLIAPLVLFQVLFTAGLGMLLACANLFYRDVRHLVQLLLALWLYMVPNLYPIHMVPERFLPLYLLNPMATFIHTARTLAFPQLGDEIYGLYLAIAVVVSVVTFVVGYVVFKRYEPKFAESI</sequence>
<name>A0A6J4INP5_9BACT</name>
<evidence type="ECO:0000256" key="8">
    <source>
        <dbReference type="ARBA" id="ARBA00023136"/>
    </source>
</evidence>
<feature type="domain" description="ABC transmembrane type-2" evidence="10">
    <location>
        <begin position="29"/>
        <end position="251"/>
    </location>
</feature>
<dbReference type="PANTHER" id="PTHR30413:SF8">
    <property type="entry name" value="TRANSPORT PERMEASE PROTEIN"/>
    <property type="match status" value="1"/>
</dbReference>
<reference evidence="11" key="1">
    <citation type="submission" date="2020-02" db="EMBL/GenBank/DDBJ databases">
        <authorList>
            <person name="Meier V. D."/>
        </authorList>
    </citation>
    <scope>NUCLEOTIDE SEQUENCE</scope>
    <source>
        <strain evidence="11">AVDCRST_MAG63</strain>
    </source>
</reference>
<comment type="similarity">
    <text evidence="2 9">Belongs to the ABC-2 integral membrane protein family.</text>
</comment>
<keyword evidence="3 9" id="KW-0813">Transport</keyword>
<dbReference type="InterPro" id="IPR047817">
    <property type="entry name" value="ABC2_TM_bact-type"/>
</dbReference>
<dbReference type="AlphaFoldDB" id="A0A6J4INP5"/>
<feature type="transmembrane region" description="Helical" evidence="9">
    <location>
        <begin position="65"/>
        <end position="83"/>
    </location>
</feature>
<dbReference type="GO" id="GO:0140359">
    <property type="term" value="F:ABC-type transporter activity"/>
    <property type="evidence" value="ECO:0007669"/>
    <property type="project" value="InterPro"/>
</dbReference>
<dbReference type="Pfam" id="PF01061">
    <property type="entry name" value="ABC2_membrane"/>
    <property type="match status" value="1"/>
</dbReference>
<evidence type="ECO:0000256" key="7">
    <source>
        <dbReference type="ARBA" id="ARBA00022989"/>
    </source>
</evidence>
<dbReference type="GO" id="GO:0015920">
    <property type="term" value="P:lipopolysaccharide transport"/>
    <property type="evidence" value="ECO:0007669"/>
    <property type="project" value="TreeGrafter"/>
</dbReference>
<dbReference type="PANTHER" id="PTHR30413">
    <property type="entry name" value="INNER MEMBRANE TRANSPORT PERMEASE"/>
    <property type="match status" value="1"/>
</dbReference>
<evidence type="ECO:0000256" key="6">
    <source>
        <dbReference type="ARBA" id="ARBA00022692"/>
    </source>
</evidence>
<accession>A0A6J4INP5</accession>
<evidence type="ECO:0000259" key="10">
    <source>
        <dbReference type="PROSITE" id="PS51012"/>
    </source>
</evidence>
<evidence type="ECO:0000256" key="2">
    <source>
        <dbReference type="ARBA" id="ARBA00007783"/>
    </source>
</evidence>
<evidence type="ECO:0000313" key="11">
    <source>
        <dbReference type="EMBL" id="CAA9255231.1"/>
    </source>
</evidence>
<gene>
    <name evidence="11" type="ORF">AVDCRST_MAG63-2136</name>
</gene>
<keyword evidence="8 9" id="KW-0472">Membrane</keyword>
<keyword evidence="6 9" id="KW-0812">Transmembrane</keyword>
<dbReference type="PROSITE" id="PS51012">
    <property type="entry name" value="ABC_TM2"/>
    <property type="match status" value="1"/>
</dbReference>
<evidence type="ECO:0000256" key="1">
    <source>
        <dbReference type="ARBA" id="ARBA00004429"/>
    </source>
</evidence>
<dbReference type="InterPro" id="IPR013525">
    <property type="entry name" value="ABC2_TM"/>
</dbReference>
<comment type="subcellular location">
    <subcellularLocation>
        <location evidence="1">Cell inner membrane</location>
        <topology evidence="1">Multi-pass membrane protein</topology>
    </subcellularLocation>
    <subcellularLocation>
        <location evidence="9">Cell membrane</location>
        <topology evidence="9">Multi-pass membrane protein</topology>
    </subcellularLocation>
</comment>
<feature type="transmembrane region" description="Helical" evidence="9">
    <location>
        <begin position="225"/>
        <end position="248"/>
    </location>
</feature>
<feature type="transmembrane region" description="Helical" evidence="9">
    <location>
        <begin position="31"/>
        <end position="53"/>
    </location>
</feature>
<dbReference type="EMBL" id="CADCTO010000275">
    <property type="protein sequence ID" value="CAA9255231.1"/>
    <property type="molecule type" value="Genomic_DNA"/>
</dbReference>
<dbReference type="GO" id="GO:0005886">
    <property type="term" value="C:plasma membrane"/>
    <property type="evidence" value="ECO:0007669"/>
    <property type="project" value="UniProtKB-SubCell"/>
</dbReference>
<feature type="transmembrane region" description="Helical" evidence="9">
    <location>
        <begin position="172"/>
        <end position="188"/>
    </location>
</feature>
<keyword evidence="4 9" id="KW-1003">Cell membrane</keyword>
<keyword evidence="7 9" id="KW-1133">Transmembrane helix</keyword>
<feature type="transmembrane region" description="Helical" evidence="9">
    <location>
        <begin position="103"/>
        <end position="130"/>
    </location>
</feature>
<organism evidence="11">
    <name type="scientific">uncultured Armatimonadetes bacterium</name>
    <dbReference type="NCBI Taxonomy" id="157466"/>
    <lineage>
        <taxon>Bacteria</taxon>
        <taxon>Bacillati</taxon>
        <taxon>Armatimonadota</taxon>
        <taxon>environmental samples</taxon>
    </lineage>
</organism>
<evidence type="ECO:0000256" key="9">
    <source>
        <dbReference type="RuleBase" id="RU361157"/>
    </source>
</evidence>
<proteinExistence type="inferred from homology"/>
<keyword evidence="5" id="KW-0997">Cell inner membrane</keyword>
<evidence type="ECO:0000256" key="5">
    <source>
        <dbReference type="ARBA" id="ARBA00022519"/>
    </source>
</evidence>